<keyword evidence="14" id="KW-0406">Ion transport</keyword>
<dbReference type="SUPFAM" id="SSF81665">
    <property type="entry name" value="Calcium ATPase, transmembrane domain M"/>
    <property type="match status" value="1"/>
</dbReference>
<dbReference type="PRINTS" id="PR00119">
    <property type="entry name" value="CATATPASE"/>
</dbReference>
<evidence type="ECO:0000313" key="20">
    <source>
        <dbReference type="Proteomes" id="UP000321323"/>
    </source>
</evidence>
<dbReference type="PROSITE" id="PS01047">
    <property type="entry name" value="HMA_1"/>
    <property type="match status" value="2"/>
</dbReference>
<feature type="transmembrane region" description="Helical" evidence="16">
    <location>
        <begin position="774"/>
        <end position="793"/>
    </location>
</feature>
<keyword evidence="5 16" id="KW-0479">Metal-binding</keyword>
<evidence type="ECO:0000256" key="2">
    <source>
        <dbReference type="ARBA" id="ARBA00006024"/>
    </source>
</evidence>
<evidence type="ECO:0000256" key="11">
    <source>
        <dbReference type="ARBA" id="ARBA00022967"/>
    </source>
</evidence>
<feature type="domain" description="HMA" evidence="18">
    <location>
        <begin position="16"/>
        <end position="81"/>
    </location>
</feature>
<dbReference type="EMBL" id="CP136508">
    <property type="protein sequence ID" value="WUR15350.1"/>
    <property type="molecule type" value="Genomic_DNA"/>
</dbReference>
<evidence type="ECO:0000313" key="19">
    <source>
        <dbReference type="EMBL" id="WUR15350.1"/>
    </source>
</evidence>
<dbReference type="SFLD" id="SFLDF00027">
    <property type="entry name" value="p-type_atpase"/>
    <property type="match status" value="1"/>
</dbReference>
<dbReference type="InterPro" id="IPR018303">
    <property type="entry name" value="ATPase_P-typ_P_site"/>
</dbReference>
<dbReference type="InterPro" id="IPR017969">
    <property type="entry name" value="Heavy-metal-associated_CS"/>
</dbReference>
<dbReference type="InterPro" id="IPR006121">
    <property type="entry name" value="HMA_dom"/>
</dbReference>
<evidence type="ECO:0000256" key="17">
    <source>
        <dbReference type="SAM" id="MobiDB-lite"/>
    </source>
</evidence>
<comment type="similarity">
    <text evidence="2 16">Belongs to the cation transport ATPase (P-type) (TC 3.A.3) family. Type IB subfamily.</text>
</comment>
<organism evidence="19 20">
    <name type="scientific">[Empedobacter] haloabium</name>
    <dbReference type="NCBI Taxonomy" id="592317"/>
    <lineage>
        <taxon>Bacteria</taxon>
        <taxon>Pseudomonadati</taxon>
        <taxon>Pseudomonadota</taxon>
        <taxon>Betaproteobacteria</taxon>
        <taxon>Burkholderiales</taxon>
        <taxon>Oxalobacteraceae</taxon>
        <taxon>Telluria group</taxon>
        <taxon>Telluria group incertae sedis</taxon>
    </lineage>
</organism>
<evidence type="ECO:0000256" key="10">
    <source>
        <dbReference type="ARBA" id="ARBA00022842"/>
    </source>
</evidence>
<dbReference type="InterPro" id="IPR036412">
    <property type="entry name" value="HAD-like_sf"/>
</dbReference>
<evidence type="ECO:0000256" key="4">
    <source>
        <dbReference type="ARBA" id="ARBA00022692"/>
    </source>
</evidence>
<keyword evidence="6" id="KW-0677">Repeat</keyword>
<feature type="domain" description="HMA" evidence="18">
    <location>
        <begin position="83"/>
        <end position="149"/>
    </location>
</feature>
<evidence type="ECO:0000256" key="5">
    <source>
        <dbReference type="ARBA" id="ARBA00022723"/>
    </source>
</evidence>
<dbReference type="InterPro" id="IPR023214">
    <property type="entry name" value="HAD_sf"/>
</dbReference>
<feature type="transmembrane region" description="Helical" evidence="16">
    <location>
        <begin position="175"/>
        <end position="193"/>
    </location>
</feature>
<dbReference type="SUPFAM" id="SSF56784">
    <property type="entry name" value="HAD-like"/>
    <property type="match status" value="1"/>
</dbReference>
<comment type="subcellular location">
    <subcellularLocation>
        <location evidence="16">Cell membrane</location>
    </subcellularLocation>
    <subcellularLocation>
        <location evidence="1">Endomembrane system</location>
        <topology evidence="1">Multi-pass membrane protein</topology>
    </subcellularLocation>
</comment>
<dbReference type="InterPro" id="IPR023298">
    <property type="entry name" value="ATPase_P-typ_TM_dom_sf"/>
</dbReference>
<evidence type="ECO:0000259" key="18">
    <source>
        <dbReference type="PROSITE" id="PS50846"/>
    </source>
</evidence>
<dbReference type="CDD" id="cd02094">
    <property type="entry name" value="P-type_ATPase_Cu-like"/>
    <property type="match status" value="1"/>
</dbReference>
<dbReference type="NCBIfam" id="TIGR01525">
    <property type="entry name" value="ATPase-IB_hvy"/>
    <property type="match status" value="1"/>
</dbReference>
<keyword evidence="7 16" id="KW-0547">Nucleotide-binding</keyword>
<feature type="transmembrane region" description="Helical" evidence="16">
    <location>
        <begin position="799"/>
        <end position="821"/>
    </location>
</feature>
<dbReference type="InterPro" id="IPR023299">
    <property type="entry name" value="ATPase_P-typ_cyto_dom_N"/>
</dbReference>
<evidence type="ECO:0000256" key="7">
    <source>
        <dbReference type="ARBA" id="ARBA00022741"/>
    </source>
</evidence>
<protein>
    <submittedName>
        <fullName evidence="19">Heavy metal translocating P-type ATPase</fullName>
    </submittedName>
</protein>
<keyword evidence="20" id="KW-1185">Reference proteome</keyword>
<dbReference type="Gene3D" id="3.30.70.100">
    <property type="match status" value="2"/>
</dbReference>
<dbReference type="CDD" id="cd00371">
    <property type="entry name" value="HMA"/>
    <property type="match status" value="2"/>
</dbReference>
<dbReference type="PROSITE" id="PS00154">
    <property type="entry name" value="ATPASE_E1_E2"/>
    <property type="match status" value="1"/>
</dbReference>
<dbReference type="NCBIfam" id="TIGR01511">
    <property type="entry name" value="ATPase-IB1_Cu"/>
    <property type="match status" value="1"/>
</dbReference>
<dbReference type="InterPro" id="IPR001757">
    <property type="entry name" value="P_typ_ATPase"/>
</dbReference>
<dbReference type="SUPFAM" id="SSF81653">
    <property type="entry name" value="Calcium ATPase, transduction domain A"/>
    <property type="match status" value="1"/>
</dbReference>
<dbReference type="NCBIfam" id="TIGR00003">
    <property type="entry name" value="copper ion binding protein"/>
    <property type="match status" value="1"/>
</dbReference>
<keyword evidence="11" id="KW-1278">Translocase</keyword>
<dbReference type="InterPro" id="IPR044492">
    <property type="entry name" value="P_typ_ATPase_HD_dom"/>
</dbReference>
<dbReference type="InterPro" id="IPR008250">
    <property type="entry name" value="ATPase_P-typ_transduc_dom_A_sf"/>
</dbReference>
<feature type="transmembrane region" description="Helical" evidence="16">
    <location>
        <begin position="430"/>
        <end position="452"/>
    </location>
</feature>
<feature type="transmembrane region" description="Helical" evidence="16">
    <location>
        <begin position="213"/>
        <end position="232"/>
    </location>
</feature>
<dbReference type="PANTHER" id="PTHR43520:SF8">
    <property type="entry name" value="P-TYPE CU(+) TRANSPORTER"/>
    <property type="match status" value="1"/>
</dbReference>
<dbReference type="PRINTS" id="PR00943">
    <property type="entry name" value="CUATPASE"/>
</dbReference>
<feature type="transmembrane region" description="Helical" evidence="16">
    <location>
        <begin position="458"/>
        <end position="481"/>
    </location>
</feature>
<evidence type="ECO:0000256" key="1">
    <source>
        <dbReference type="ARBA" id="ARBA00004127"/>
    </source>
</evidence>
<evidence type="ECO:0000256" key="9">
    <source>
        <dbReference type="ARBA" id="ARBA00022840"/>
    </source>
</evidence>
<feature type="region of interest" description="Disordered" evidence="17">
    <location>
        <begin position="834"/>
        <end position="854"/>
    </location>
</feature>
<dbReference type="SFLD" id="SFLDS00003">
    <property type="entry name" value="Haloacid_Dehalogenase"/>
    <property type="match status" value="1"/>
</dbReference>
<keyword evidence="16" id="KW-1003">Cell membrane</keyword>
<dbReference type="Pfam" id="PF00702">
    <property type="entry name" value="Hydrolase"/>
    <property type="match status" value="1"/>
</dbReference>
<evidence type="ECO:0000256" key="12">
    <source>
        <dbReference type="ARBA" id="ARBA00022989"/>
    </source>
</evidence>
<dbReference type="Proteomes" id="UP000321323">
    <property type="component" value="Chromosome"/>
</dbReference>
<feature type="transmembrane region" description="Helical" evidence="16">
    <location>
        <begin position="244"/>
        <end position="266"/>
    </location>
</feature>
<evidence type="ECO:0000256" key="6">
    <source>
        <dbReference type="ARBA" id="ARBA00022737"/>
    </source>
</evidence>
<keyword evidence="13" id="KW-0186">Copper</keyword>
<dbReference type="InterPro" id="IPR006122">
    <property type="entry name" value="HMA_Cu_ion-bd"/>
</dbReference>
<dbReference type="PANTHER" id="PTHR43520">
    <property type="entry name" value="ATP7, ISOFORM B"/>
    <property type="match status" value="1"/>
</dbReference>
<keyword evidence="9 16" id="KW-0067">ATP-binding</keyword>
<keyword evidence="4 16" id="KW-0812">Transmembrane</keyword>
<dbReference type="Pfam" id="PF00122">
    <property type="entry name" value="E1-E2_ATPase"/>
    <property type="match status" value="1"/>
</dbReference>
<keyword evidence="10" id="KW-0460">Magnesium</keyword>
<dbReference type="SUPFAM" id="SSF55008">
    <property type="entry name" value="HMA, heavy metal-associated domain"/>
    <property type="match status" value="2"/>
</dbReference>
<evidence type="ECO:0000256" key="3">
    <source>
        <dbReference type="ARBA" id="ARBA00022448"/>
    </source>
</evidence>
<keyword evidence="8" id="KW-0187">Copper transport</keyword>
<dbReference type="InterPro" id="IPR036163">
    <property type="entry name" value="HMA_dom_sf"/>
</dbReference>
<evidence type="ECO:0000256" key="16">
    <source>
        <dbReference type="RuleBase" id="RU362081"/>
    </source>
</evidence>
<evidence type="ECO:0000256" key="8">
    <source>
        <dbReference type="ARBA" id="ARBA00022796"/>
    </source>
</evidence>
<dbReference type="Pfam" id="PF00403">
    <property type="entry name" value="HMA"/>
    <property type="match status" value="2"/>
</dbReference>
<evidence type="ECO:0000256" key="13">
    <source>
        <dbReference type="ARBA" id="ARBA00023008"/>
    </source>
</evidence>
<keyword evidence="12 16" id="KW-1133">Transmembrane helix</keyword>
<dbReference type="InterPro" id="IPR027256">
    <property type="entry name" value="P-typ_ATPase_IB"/>
</dbReference>
<keyword evidence="3" id="KW-0813">Transport</keyword>
<dbReference type="PROSITE" id="PS50846">
    <property type="entry name" value="HMA_2"/>
    <property type="match status" value="2"/>
</dbReference>
<dbReference type="Gene3D" id="2.70.150.10">
    <property type="entry name" value="Calcium-transporting ATPase, cytoplasmic transduction domain A"/>
    <property type="match status" value="1"/>
</dbReference>
<feature type="transmembrane region" description="Helical" evidence="16">
    <location>
        <begin position="278"/>
        <end position="296"/>
    </location>
</feature>
<dbReference type="SFLD" id="SFLDG00002">
    <property type="entry name" value="C1.7:_P-type_atpase_like"/>
    <property type="match status" value="1"/>
</dbReference>
<evidence type="ECO:0000256" key="15">
    <source>
        <dbReference type="ARBA" id="ARBA00023136"/>
    </source>
</evidence>
<evidence type="ECO:0000256" key="14">
    <source>
        <dbReference type="ARBA" id="ARBA00023065"/>
    </source>
</evidence>
<sequence length="854" mass="88545">MASVPQQAGPSVSSINRFSLPIEGMTCASCVGRVERALEAVPGVLTAAVNLATERADITVAGVPDPQLAVQAIEQAGYAVPEAITELAIEDMTCASCVGRVEKALARIPGVLEATVNLATERARIRHLDGAVSVGDLEAAVVQAGYKPRRLGAATAAGDQGAERRDSETRALRRSLLIASVLTLPVFILEMGSHLIPAMHHWVMGTLGEQRSWYLQLVLATLVLFGPGLRFFRKGVPALLRGAPDMNSLVVLGTAAAYGFSVVATFFPEALPPGTANVYFEASVVIVTLILLGRTLEAGAKGRTSQAIKRLVGLQAKTARVERNGQSVEVALDEVVAGDIVFVRPGEKIPVDGEVVEGASYIDESMITGEPVPVSKGPGAAVVGGTINKNGAFSFRVTRIGGDTVLAQIIRLVEEAQGSKLPIQALVDRVTMWFVPAVMAAAASTFAIWLSVGPPPALTFALVAGVTVLIIACPCAMGLATPTSIMVGTGRAAELGILFRKGEALQALRDVGMIALDKTGTLTKGRPELTDLVPADGFEYDQVLALVAAVEARSEHPVAEAIVAEAGQRGITLAPVEGFDATPGFGVSARVAGRTVAVGANRYMTRLGLDVSGFVQTAQRLGEQGKSPLYAAIDGRLAAVIAVADPIKESTPAAIEALHALGLKVAMITGDNVATATAIARQLGIDEVAADVLPDGKVAALKRFRAKGARVAFVGDGINDAPALAEADVGLAIGTGTDVAIEAADVVLMSGDLLGVPNAIALSQATIRNIKQNLFWAFAYNAVLIPVAAGALYPVNGTLLSPVFAAGAMALSSVFVLGNALRLKRFQAPMAADTQAGTQPNAERMVTSRMAHEH</sequence>
<dbReference type="Gene3D" id="3.40.1110.10">
    <property type="entry name" value="Calcium-transporting ATPase, cytoplasmic domain N"/>
    <property type="match status" value="1"/>
</dbReference>
<keyword evidence="15 16" id="KW-0472">Membrane</keyword>
<accession>A0ABZ1URG7</accession>
<dbReference type="InterPro" id="IPR059000">
    <property type="entry name" value="ATPase_P-type_domA"/>
</dbReference>
<gene>
    <name evidence="19" type="ORF">E7V67_009685</name>
</gene>
<name>A0ABZ1URG7_9BURK</name>
<dbReference type="NCBIfam" id="TIGR01494">
    <property type="entry name" value="ATPase_P-type"/>
    <property type="match status" value="1"/>
</dbReference>
<proteinExistence type="inferred from homology"/>
<dbReference type="Gene3D" id="3.40.50.1000">
    <property type="entry name" value="HAD superfamily/HAD-like"/>
    <property type="match status" value="1"/>
</dbReference>
<reference evidence="19 20" key="1">
    <citation type="journal article" date="2019" name="Int. J. Syst. Evol. Microbiol.">
        <title>The Draft Whole-Genome Sequence of the Antibiotic Producer Empedobacter haloabium ATCC 31962 Provides Indications for Its Taxonomic Reclassification.</title>
        <authorList>
            <person name="Miess H."/>
            <person name="Arlt P."/>
            <person name="Apel A.K."/>
            <person name="Weber T."/>
            <person name="Nieselt K."/>
            <person name="Hanssen F."/>
            <person name="Czemmel S."/>
            <person name="Nahnsen S."/>
            <person name="Gross H."/>
        </authorList>
    </citation>
    <scope>NUCLEOTIDE SEQUENCE [LARGE SCALE GENOMIC DNA]</scope>
    <source>
        <strain evidence="19 20">ATCC 31962</strain>
    </source>
</reference>